<comment type="caution">
    <text evidence="1">The sequence shown here is derived from an EMBL/GenBank/DDBJ whole genome shotgun (WGS) entry which is preliminary data.</text>
</comment>
<sequence length="138" mass="15588">MNSLPLNFLLQSVDSTVNSLSECSLLTEPLNFSADNPFSESSFSDPMNFSNDSLFFTPCLTGSISTCDVFLINSIHSFNMSPIPGSTAFFEMPVNNQPYIFASQFSTLPSHEMSRLARKRIIRDRIRARYFAKFQSPY</sequence>
<gene>
    <name evidence="1" type="ORF">DSO57_1003687</name>
</gene>
<evidence type="ECO:0000313" key="1">
    <source>
        <dbReference type="EMBL" id="KAJ9082527.1"/>
    </source>
</evidence>
<keyword evidence="2" id="KW-1185">Reference proteome</keyword>
<organism evidence="1 2">
    <name type="scientific">Entomophthora muscae</name>
    <dbReference type="NCBI Taxonomy" id="34485"/>
    <lineage>
        <taxon>Eukaryota</taxon>
        <taxon>Fungi</taxon>
        <taxon>Fungi incertae sedis</taxon>
        <taxon>Zoopagomycota</taxon>
        <taxon>Entomophthoromycotina</taxon>
        <taxon>Entomophthoromycetes</taxon>
        <taxon>Entomophthorales</taxon>
        <taxon>Entomophthoraceae</taxon>
        <taxon>Entomophthora</taxon>
    </lineage>
</organism>
<protein>
    <submittedName>
        <fullName evidence="1">Uncharacterized protein</fullName>
    </submittedName>
</protein>
<proteinExistence type="predicted"/>
<name>A0ACC2U6Y0_9FUNG</name>
<evidence type="ECO:0000313" key="2">
    <source>
        <dbReference type="Proteomes" id="UP001165960"/>
    </source>
</evidence>
<accession>A0ACC2U6Y0</accession>
<dbReference type="EMBL" id="QTSX02001429">
    <property type="protein sequence ID" value="KAJ9082527.1"/>
    <property type="molecule type" value="Genomic_DNA"/>
</dbReference>
<reference evidence="1" key="1">
    <citation type="submission" date="2022-04" db="EMBL/GenBank/DDBJ databases">
        <title>Genome of the entomopathogenic fungus Entomophthora muscae.</title>
        <authorList>
            <person name="Elya C."/>
            <person name="Lovett B.R."/>
            <person name="Lee E."/>
            <person name="Macias A.M."/>
            <person name="Hajek A.E."/>
            <person name="De Bivort B.L."/>
            <person name="Kasson M.T."/>
            <person name="De Fine Licht H.H."/>
            <person name="Stajich J.E."/>
        </authorList>
    </citation>
    <scope>NUCLEOTIDE SEQUENCE</scope>
    <source>
        <strain evidence="1">Berkeley</strain>
    </source>
</reference>
<dbReference type="Proteomes" id="UP001165960">
    <property type="component" value="Unassembled WGS sequence"/>
</dbReference>